<dbReference type="AlphaFoldDB" id="A0A177WEQ7"/>
<dbReference type="SUPFAM" id="SSF52266">
    <property type="entry name" value="SGNH hydrolase"/>
    <property type="match status" value="1"/>
</dbReference>
<feature type="domain" description="SGNH hydrolase-type esterase" evidence="2">
    <location>
        <begin position="99"/>
        <end position="278"/>
    </location>
</feature>
<name>A0A177WEQ7_BATDL</name>
<dbReference type="Proteomes" id="UP000077115">
    <property type="component" value="Unassembled WGS sequence"/>
</dbReference>
<dbReference type="InterPro" id="IPR036514">
    <property type="entry name" value="SGNH_hydro_sf"/>
</dbReference>
<dbReference type="VEuPathDB" id="FungiDB:BDEG_22194"/>
<sequence length="307" mass="33700">MDDSEFTDSDTTGQAMFLRPSSVSKLCISKPHHHGSFTRKLLSHDKSTLACYLIGIILATGLIGSAIFATVVFGFGVGSTHLAKPDPDFYRPNQGQVLLLGDSLTQKGMVQNGWVSRLAQGYVCQHDVLERGYGGYNSRQWVDLVDPVIRDSVTPGTLPALITILLGTNDAYTITASEFRSNMMTIISNIKSKFPSTPLVLFTPPPPLGSNIFASPDKVYQLYQITLDIGVSTASHVIDLWKSFFPLVQTDFVFSRDYNSTVIQDLLLPDGVHLSISGNSIVYTSLYNFLNATFPNLVPGKYSYLLN</sequence>
<keyword evidence="1" id="KW-0812">Transmembrane</keyword>
<protein>
    <recommendedName>
        <fullName evidence="2">SGNH hydrolase-type esterase domain-containing protein</fullName>
    </recommendedName>
</protein>
<organism evidence="3 4">
    <name type="scientific">Batrachochytrium dendrobatidis (strain JEL423)</name>
    <dbReference type="NCBI Taxonomy" id="403673"/>
    <lineage>
        <taxon>Eukaryota</taxon>
        <taxon>Fungi</taxon>
        <taxon>Fungi incertae sedis</taxon>
        <taxon>Chytridiomycota</taxon>
        <taxon>Chytridiomycota incertae sedis</taxon>
        <taxon>Chytridiomycetes</taxon>
        <taxon>Rhizophydiales</taxon>
        <taxon>Rhizophydiales incertae sedis</taxon>
        <taxon>Batrachochytrium</taxon>
    </lineage>
</organism>
<proteinExistence type="predicted"/>
<evidence type="ECO:0000256" key="1">
    <source>
        <dbReference type="SAM" id="Phobius"/>
    </source>
</evidence>
<dbReference type="PANTHER" id="PTHR14209">
    <property type="entry name" value="ISOAMYL ACETATE-HYDROLYZING ESTERASE 1"/>
    <property type="match status" value="1"/>
</dbReference>
<dbReference type="Gene3D" id="3.40.50.1110">
    <property type="entry name" value="SGNH hydrolase"/>
    <property type="match status" value="1"/>
</dbReference>
<evidence type="ECO:0000259" key="2">
    <source>
        <dbReference type="Pfam" id="PF13472"/>
    </source>
</evidence>
<feature type="transmembrane region" description="Helical" evidence="1">
    <location>
        <begin position="49"/>
        <end position="75"/>
    </location>
</feature>
<dbReference type="STRING" id="403673.A0A177WEQ7"/>
<keyword evidence="1" id="KW-1133">Transmembrane helix</keyword>
<evidence type="ECO:0000313" key="3">
    <source>
        <dbReference type="EMBL" id="OAJ38245.1"/>
    </source>
</evidence>
<keyword evidence="1" id="KW-0472">Membrane</keyword>
<reference evidence="3 4" key="2">
    <citation type="submission" date="2016-05" db="EMBL/GenBank/DDBJ databases">
        <title>Lineage-specific infection strategies underlie the spectrum of fungal disease in amphibians.</title>
        <authorList>
            <person name="Cuomo C.A."/>
            <person name="Farrer R.A."/>
            <person name="James T."/>
            <person name="Longcore J."/>
            <person name="Birren B."/>
        </authorList>
    </citation>
    <scope>NUCLEOTIDE SEQUENCE [LARGE SCALE GENOMIC DNA]</scope>
    <source>
        <strain evidence="3 4">JEL423</strain>
    </source>
</reference>
<gene>
    <name evidence="3" type="ORF">BDEG_22194</name>
</gene>
<reference evidence="3 4" key="1">
    <citation type="submission" date="2006-10" db="EMBL/GenBank/DDBJ databases">
        <title>The Genome Sequence of Batrachochytrium dendrobatidis JEL423.</title>
        <authorList>
            <consortium name="The Broad Institute Genome Sequencing Platform"/>
            <person name="Birren B."/>
            <person name="Lander E."/>
            <person name="Galagan J."/>
            <person name="Cuomo C."/>
            <person name="Devon K."/>
            <person name="Jaffe D."/>
            <person name="Butler J."/>
            <person name="Alvarez P."/>
            <person name="Gnerre S."/>
            <person name="Grabherr M."/>
            <person name="Kleber M."/>
            <person name="Mauceli E."/>
            <person name="Brockman W."/>
            <person name="Young S."/>
            <person name="LaButti K."/>
            <person name="Sykes S."/>
            <person name="DeCaprio D."/>
            <person name="Crawford M."/>
            <person name="Koehrsen M."/>
            <person name="Engels R."/>
            <person name="Montgomery P."/>
            <person name="Pearson M."/>
            <person name="Howarth C."/>
            <person name="Larson L."/>
            <person name="White J."/>
            <person name="O'Leary S."/>
            <person name="Kodira C."/>
            <person name="Zeng Q."/>
            <person name="Yandava C."/>
            <person name="Alvarado L."/>
            <person name="Longcore J."/>
            <person name="James T."/>
        </authorList>
    </citation>
    <scope>NUCLEOTIDE SEQUENCE [LARGE SCALE GENOMIC DNA]</scope>
    <source>
        <strain evidence="3 4">JEL423</strain>
    </source>
</reference>
<dbReference type="InterPro" id="IPR045136">
    <property type="entry name" value="Iah1-like"/>
</dbReference>
<dbReference type="InterPro" id="IPR013830">
    <property type="entry name" value="SGNH_hydro"/>
</dbReference>
<dbReference type="eggNOG" id="KOG3035">
    <property type="taxonomic scope" value="Eukaryota"/>
</dbReference>
<dbReference type="EMBL" id="DS022301">
    <property type="protein sequence ID" value="OAJ38245.1"/>
    <property type="molecule type" value="Genomic_DNA"/>
</dbReference>
<dbReference type="PANTHER" id="PTHR14209:SF19">
    <property type="entry name" value="ISOAMYL ACETATE-HYDROLYZING ESTERASE 1 HOMOLOG"/>
    <property type="match status" value="1"/>
</dbReference>
<accession>A0A177WEQ7</accession>
<evidence type="ECO:0000313" key="4">
    <source>
        <dbReference type="Proteomes" id="UP000077115"/>
    </source>
</evidence>
<dbReference type="Pfam" id="PF13472">
    <property type="entry name" value="Lipase_GDSL_2"/>
    <property type="match status" value="1"/>
</dbReference>
<dbReference type="OrthoDB" id="671439at2759"/>